<name>A0A9E8CKH3_9HYPH</name>
<dbReference type="EMBL" id="CP102774">
    <property type="protein sequence ID" value="UZF85720.1"/>
    <property type="molecule type" value="Genomic_DNA"/>
</dbReference>
<organism evidence="1">
    <name type="scientific">Bosea sp. NBC_00436</name>
    <dbReference type="NCBI Taxonomy" id="2969620"/>
    <lineage>
        <taxon>Bacteria</taxon>
        <taxon>Pseudomonadati</taxon>
        <taxon>Pseudomonadota</taxon>
        <taxon>Alphaproteobacteria</taxon>
        <taxon>Hyphomicrobiales</taxon>
        <taxon>Boseaceae</taxon>
        <taxon>Bosea</taxon>
    </lineage>
</organism>
<sequence length="76" mass="8084">MSVSETAGASDLVSSATMASLLRCLVQKGMLKAADVREIYETALMLLEQQQAAVPTKKDAFVAARTVLETGLRSPN</sequence>
<dbReference type="AlphaFoldDB" id="A0A9E8CKH3"/>
<proteinExistence type="predicted"/>
<protein>
    <submittedName>
        <fullName evidence="1">Uncharacterized protein</fullName>
    </submittedName>
</protein>
<evidence type="ECO:0000313" key="1">
    <source>
        <dbReference type="EMBL" id="UZF85720.1"/>
    </source>
</evidence>
<gene>
    <name evidence="1" type="ORF">NWE54_18090</name>
</gene>
<reference evidence="1" key="1">
    <citation type="submission" date="2022-08" db="EMBL/GenBank/DDBJ databases">
        <title>Complete Genome Sequences of 2 Bosea sp. soil isolates.</title>
        <authorList>
            <person name="Alvarez Arevalo M."/>
            <person name="Sterndorff E.B."/>
            <person name="Faurdal D."/>
            <person name="Joergensen T.S."/>
            <person name="Weber T."/>
        </authorList>
    </citation>
    <scope>NUCLEOTIDE SEQUENCE</scope>
    <source>
        <strain evidence="1">NBC_00436</strain>
    </source>
</reference>
<accession>A0A9E8CKH3</accession>